<organism evidence="1 2">
    <name type="scientific">Gomphillus americanus</name>
    <dbReference type="NCBI Taxonomy" id="1940652"/>
    <lineage>
        <taxon>Eukaryota</taxon>
        <taxon>Fungi</taxon>
        <taxon>Dikarya</taxon>
        <taxon>Ascomycota</taxon>
        <taxon>Pezizomycotina</taxon>
        <taxon>Lecanoromycetes</taxon>
        <taxon>OSLEUM clade</taxon>
        <taxon>Ostropomycetidae</taxon>
        <taxon>Ostropales</taxon>
        <taxon>Graphidaceae</taxon>
        <taxon>Gomphilloideae</taxon>
        <taxon>Gomphillus</taxon>
    </lineage>
</organism>
<protein>
    <submittedName>
        <fullName evidence="1">Uncharacterized protein</fullName>
    </submittedName>
</protein>
<gene>
    <name evidence="1" type="ORF">GOMPHAMPRED_004056</name>
</gene>
<dbReference type="EMBL" id="CAJPDQ010000024">
    <property type="protein sequence ID" value="CAF9926087.1"/>
    <property type="molecule type" value="Genomic_DNA"/>
</dbReference>
<sequence length="145" mass="16142">MVLWQLILRRREILQGDENRFILDIIYPPTSVFKALPFTKYTNAMLSKSLTISYAMFSMLTLGQRRGARVYFDCNDVLDELSSATGYCCQAVQLDVAGTNVLKDCKEAFPTTESYSCSMPGAVKTACCAAQGGGEYICRDSHVHK</sequence>
<keyword evidence="2" id="KW-1185">Reference proteome</keyword>
<name>A0A8H3FNG3_9LECA</name>
<reference evidence="1" key="1">
    <citation type="submission" date="2021-03" db="EMBL/GenBank/DDBJ databases">
        <authorList>
            <person name="Tagirdzhanova G."/>
        </authorList>
    </citation>
    <scope>NUCLEOTIDE SEQUENCE</scope>
</reference>
<comment type="caution">
    <text evidence="1">The sequence shown here is derived from an EMBL/GenBank/DDBJ whole genome shotgun (WGS) entry which is preliminary data.</text>
</comment>
<evidence type="ECO:0000313" key="2">
    <source>
        <dbReference type="Proteomes" id="UP000664169"/>
    </source>
</evidence>
<accession>A0A8H3FNG3</accession>
<evidence type="ECO:0000313" key="1">
    <source>
        <dbReference type="EMBL" id="CAF9926087.1"/>
    </source>
</evidence>
<dbReference type="Proteomes" id="UP000664169">
    <property type="component" value="Unassembled WGS sequence"/>
</dbReference>
<dbReference type="AlphaFoldDB" id="A0A8H3FNG3"/>
<proteinExistence type="predicted"/>